<reference evidence="4" key="1">
    <citation type="submission" date="2018-10" db="EMBL/GenBank/DDBJ databases">
        <authorList>
            <person name="Vincent A.T."/>
            <person name="Schiettekatte O."/>
            <person name="Bourhy P."/>
            <person name="Veyrier F.J."/>
            <person name="Picardeau M."/>
        </authorList>
    </citation>
    <scope>NUCLEOTIDE SEQUENCE</scope>
    <source>
        <strain evidence="4">201702449</strain>
    </source>
</reference>
<dbReference type="Gene3D" id="2.60.200.20">
    <property type="match status" value="1"/>
</dbReference>
<dbReference type="Pfam" id="PF00498">
    <property type="entry name" value="FHA"/>
    <property type="match status" value="1"/>
</dbReference>
<reference evidence="3" key="3">
    <citation type="submission" date="2022-06" db="EMBL/GenBank/DDBJ databases">
        <title>Leptospira isolates from biofilms formed at urban environments.</title>
        <authorList>
            <person name="Ribeiro P.S."/>
            <person name="Sousa T."/>
            <person name="Carvalho N."/>
            <person name="Aburjaile F."/>
            <person name="Neves F."/>
            <person name="Oliveira D."/>
            <person name="Blanco L."/>
            <person name="Lima J."/>
            <person name="Costa F."/>
            <person name="Brenig B."/>
            <person name="Soares S."/>
            <person name="Ramos R."/>
            <person name="Goes-Neto A."/>
            <person name="Matiuzzi M."/>
            <person name="Azevedo V."/>
            <person name="Ristow P."/>
        </authorList>
    </citation>
    <scope>NUCLEOTIDE SEQUENCE</scope>
    <source>
        <strain evidence="3">VSF7</strain>
    </source>
</reference>
<dbReference type="PROSITE" id="PS50006">
    <property type="entry name" value="FHA_DOMAIN"/>
    <property type="match status" value="1"/>
</dbReference>
<evidence type="ECO:0000313" key="5">
    <source>
        <dbReference type="Proteomes" id="UP000297352"/>
    </source>
</evidence>
<sequence length="493" mass="57294">MGNNLRKHLFYFSRVVFLCFFLMPIALFPEGTVSLRSIDLRSYPDVKLRLHVNGNLHPSGYTLQEQLGNTVRLTEDIHLSQLETKNPLYLNISIPSYTNAEDRRWLLHLVQQLVKMSEQSGGHSKLHIQSDQTFHVFERIRSQVLDVSFPFPKENNSQFPIRNWEQFVDSIPTNETSEDHILLLVSFANEWPDRFEIPEFARRINDKNFRLIVLSPNSLEANKLVSYTKGNFYAISKSESFEFLFSDLKATMSPDWVISYPSPWNLSLWKQNEIFGTLTSVTNGVRFEFKYDISPFQTLYLKISDPFVFFPVSLFLILLCIASLYYLRGFEPIQNERSKRIEKTAVLVPEGENLERKDELAVYDRMYGETLEKAARDREIAIATKEKEILPGIAYTYAVIQVREGSQMYEPIPLEWDEMTIGNFESNHIVLHDPNVSGIHAKIKNRKGKYILFDCLSHSGVYLNGKKLLRPKVLHNLDEIQLGKTILTFRGRY</sequence>
<dbReference type="InterPro" id="IPR008984">
    <property type="entry name" value="SMAD_FHA_dom_sf"/>
</dbReference>
<evidence type="ECO:0000313" key="6">
    <source>
        <dbReference type="Proteomes" id="UP001209694"/>
    </source>
</evidence>
<keyword evidence="1" id="KW-1133">Transmembrane helix</keyword>
<dbReference type="SUPFAM" id="SSF49879">
    <property type="entry name" value="SMAD/FHA domain"/>
    <property type="match status" value="1"/>
</dbReference>
<feature type="domain" description="FHA" evidence="2">
    <location>
        <begin position="419"/>
        <end position="468"/>
    </location>
</feature>
<evidence type="ECO:0000259" key="2">
    <source>
        <dbReference type="PROSITE" id="PS50006"/>
    </source>
</evidence>
<dbReference type="SMART" id="SM00240">
    <property type="entry name" value="FHA"/>
    <property type="match status" value="1"/>
</dbReference>
<dbReference type="Proteomes" id="UP001209694">
    <property type="component" value="Unassembled WGS sequence"/>
</dbReference>
<organism evidence="3 6">
    <name type="scientific">Leptospira levettii</name>
    <dbReference type="NCBI Taxonomy" id="2023178"/>
    <lineage>
        <taxon>Bacteria</taxon>
        <taxon>Pseudomonadati</taxon>
        <taxon>Spirochaetota</taxon>
        <taxon>Spirochaetia</taxon>
        <taxon>Leptospirales</taxon>
        <taxon>Leptospiraceae</taxon>
        <taxon>Leptospira</taxon>
    </lineage>
</organism>
<feature type="transmembrane region" description="Helical" evidence="1">
    <location>
        <begin position="307"/>
        <end position="327"/>
    </location>
</feature>
<keyword evidence="1" id="KW-0472">Membrane</keyword>
<name>A0A5F2A9P0_9LEPT</name>
<comment type="caution">
    <text evidence="3">The sequence shown here is derived from an EMBL/GenBank/DDBJ whole genome shotgun (WGS) entry which is preliminary data.</text>
</comment>
<accession>A0A5F2A9P0</accession>
<keyword evidence="1" id="KW-0812">Transmembrane</keyword>
<dbReference type="EMBL" id="JAMQQD010000003">
    <property type="protein sequence ID" value="MCW7515579.1"/>
    <property type="molecule type" value="Genomic_DNA"/>
</dbReference>
<evidence type="ECO:0000313" key="3">
    <source>
        <dbReference type="EMBL" id="MCW7515579.1"/>
    </source>
</evidence>
<keyword evidence="5" id="KW-1185">Reference proteome</keyword>
<feature type="transmembrane region" description="Helical" evidence="1">
    <location>
        <begin position="9"/>
        <end position="28"/>
    </location>
</feature>
<dbReference type="CDD" id="cd00060">
    <property type="entry name" value="FHA"/>
    <property type="match status" value="1"/>
</dbReference>
<protein>
    <submittedName>
        <fullName evidence="3">FHA domain-containing protein</fullName>
    </submittedName>
</protein>
<proteinExistence type="predicted"/>
<dbReference type="InterPro" id="IPR000253">
    <property type="entry name" value="FHA_dom"/>
</dbReference>
<dbReference type="RefSeq" id="WP_135688102.1">
    <property type="nucleotide sequence ID" value="NZ_JAMQPS010000002.1"/>
</dbReference>
<gene>
    <name evidence="4" type="ORF">EHQ60_16485</name>
    <name evidence="3" type="ORF">ND810_10480</name>
</gene>
<dbReference type="AlphaFoldDB" id="A0A5F2A9P0"/>
<reference evidence="5" key="2">
    <citation type="journal article" date="2019" name="PLoS Negl. Trop. Dis.">
        <title>Revisiting the worldwide diversity of Leptospira species in the environment.</title>
        <authorList>
            <person name="Vincent A.T."/>
            <person name="Schiettekatte O."/>
            <person name="Bourhy P."/>
            <person name="Veyrier F.J."/>
            <person name="Picardeau M."/>
        </authorList>
    </citation>
    <scope>NUCLEOTIDE SEQUENCE [LARGE SCALE GENOMIC DNA]</scope>
    <source>
        <strain evidence="5">201702449</strain>
    </source>
</reference>
<dbReference type="Proteomes" id="UP000297352">
    <property type="component" value="Unassembled WGS sequence"/>
</dbReference>
<evidence type="ECO:0000313" key="4">
    <source>
        <dbReference type="EMBL" id="TGL67022.1"/>
    </source>
</evidence>
<dbReference type="EMBL" id="RQGI01000059">
    <property type="protein sequence ID" value="TGL67022.1"/>
    <property type="molecule type" value="Genomic_DNA"/>
</dbReference>
<evidence type="ECO:0000256" key="1">
    <source>
        <dbReference type="SAM" id="Phobius"/>
    </source>
</evidence>